<reference evidence="1 2" key="1">
    <citation type="submission" date="2016-10" db="EMBL/GenBank/DDBJ databases">
        <authorList>
            <person name="de Groot N.N."/>
        </authorList>
    </citation>
    <scope>NUCLEOTIDE SEQUENCE [LARGE SCALE GENOMIC DNA]</scope>
    <source>
        <strain evidence="1 2">DSM 25186</strain>
    </source>
</reference>
<dbReference type="InterPro" id="IPR022551">
    <property type="entry name" value="BrxC"/>
</dbReference>
<dbReference type="Gene3D" id="3.40.30.10">
    <property type="entry name" value="Glutaredoxin"/>
    <property type="match status" value="1"/>
</dbReference>
<dbReference type="NCBIfam" id="TIGR04019">
    <property type="entry name" value="B_thiol_YtxJ"/>
    <property type="match status" value="1"/>
</dbReference>
<dbReference type="RefSeq" id="WP_089684782.1">
    <property type="nucleotide sequence ID" value="NZ_FNFO01000008.1"/>
</dbReference>
<dbReference type="Proteomes" id="UP000198510">
    <property type="component" value="Unassembled WGS sequence"/>
</dbReference>
<organism evidence="1 2">
    <name type="scientific">Catalinimonas alkaloidigena</name>
    <dbReference type="NCBI Taxonomy" id="1075417"/>
    <lineage>
        <taxon>Bacteria</taxon>
        <taxon>Pseudomonadati</taxon>
        <taxon>Bacteroidota</taxon>
        <taxon>Cytophagia</taxon>
        <taxon>Cytophagales</taxon>
        <taxon>Catalimonadaceae</taxon>
        <taxon>Catalinimonas</taxon>
    </lineage>
</organism>
<sequence>MNWKRIESTEGLTQAIAHSNEKPVLIYKHSTRCPISAAALARLERAWNTAEMASVEPYFLDLISYRVVSNAVEEQLGIRHESPQALLVHQGKVVYHESHLGISYEELKTQADQLTTA</sequence>
<evidence type="ECO:0000313" key="2">
    <source>
        <dbReference type="Proteomes" id="UP000198510"/>
    </source>
</evidence>
<keyword evidence="2" id="KW-1185">Reference proteome</keyword>
<accession>A0A1G9MKP1</accession>
<dbReference type="Pfam" id="PF11009">
    <property type="entry name" value="BrxC"/>
    <property type="match status" value="1"/>
</dbReference>
<dbReference type="OrthoDB" id="677051at2"/>
<proteinExistence type="predicted"/>
<dbReference type="AlphaFoldDB" id="A0A1G9MKP1"/>
<name>A0A1G9MKP1_9BACT</name>
<evidence type="ECO:0000313" key="1">
    <source>
        <dbReference type="EMBL" id="SDL74836.1"/>
    </source>
</evidence>
<protein>
    <submittedName>
        <fullName evidence="1">Bacillithiol system protein YtxJ</fullName>
    </submittedName>
</protein>
<gene>
    <name evidence="1" type="ORF">SAMN05421823_10814</name>
</gene>
<dbReference type="SUPFAM" id="SSF52833">
    <property type="entry name" value="Thioredoxin-like"/>
    <property type="match status" value="1"/>
</dbReference>
<dbReference type="STRING" id="1075417.SAMN05421823_10814"/>
<dbReference type="EMBL" id="FNFO01000008">
    <property type="protein sequence ID" value="SDL74836.1"/>
    <property type="molecule type" value="Genomic_DNA"/>
</dbReference>
<dbReference type="InterPro" id="IPR036249">
    <property type="entry name" value="Thioredoxin-like_sf"/>
</dbReference>